<dbReference type="EMBL" id="UOFG01000002">
    <property type="protein sequence ID" value="VAW57845.1"/>
    <property type="molecule type" value="Genomic_DNA"/>
</dbReference>
<dbReference type="PROSITE" id="PS51257">
    <property type="entry name" value="PROKAR_LIPOPROTEIN"/>
    <property type="match status" value="1"/>
</dbReference>
<sequence length="97" mass="11058">MKNKITMSAAIVVIFLFLSGCSEEQQNKLSRLGVTWLEGNYKVSYADGSHVRTWVVKNGKVTAEPAKGYYYFWAEIDGKRRYVQTPIGRSYIEEIGN</sequence>
<accession>A0A3B0WPD6</accession>
<protein>
    <recommendedName>
        <fullName evidence="2">Lipoprotein</fullName>
    </recommendedName>
</protein>
<proteinExistence type="predicted"/>
<gene>
    <name evidence="1" type="ORF">MNBD_GAMMA11-2768</name>
</gene>
<dbReference type="AlphaFoldDB" id="A0A3B0WPD6"/>
<reference evidence="1" key="1">
    <citation type="submission" date="2018-06" db="EMBL/GenBank/DDBJ databases">
        <authorList>
            <person name="Zhirakovskaya E."/>
        </authorList>
    </citation>
    <scope>NUCLEOTIDE SEQUENCE</scope>
</reference>
<evidence type="ECO:0008006" key="2">
    <source>
        <dbReference type="Google" id="ProtNLM"/>
    </source>
</evidence>
<name>A0A3B0WPD6_9ZZZZ</name>
<evidence type="ECO:0000313" key="1">
    <source>
        <dbReference type="EMBL" id="VAW57845.1"/>
    </source>
</evidence>
<organism evidence="1">
    <name type="scientific">hydrothermal vent metagenome</name>
    <dbReference type="NCBI Taxonomy" id="652676"/>
    <lineage>
        <taxon>unclassified sequences</taxon>
        <taxon>metagenomes</taxon>
        <taxon>ecological metagenomes</taxon>
    </lineage>
</organism>